<evidence type="ECO:0000313" key="1">
    <source>
        <dbReference type="EMBL" id="GGU87503.1"/>
    </source>
</evidence>
<protein>
    <submittedName>
        <fullName evidence="1">Uncharacterized protein</fullName>
    </submittedName>
</protein>
<accession>A0A8H9HV00</accession>
<gene>
    <name evidence="1" type="ORF">GCM10010502_44990</name>
</gene>
<sequence length="87" mass="8883">MGGEDVHQAAEVDLGGAQVLGGGGLGRGTFRHGSPVCQCDNLPTISFSASARTAEMTDSGQLRIDRSPTIEGNATRLVEFVHGAGEG</sequence>
<organism evidence="1 2">
    <name type="scientific">Kitasatospora aureofaciens</name>
    <name type="common">Streptomyces aureofaciens</name>
    <dbReference type="NCBI Taxonomy" id="1894"/>
    <lineage>
        <taxon>Bacteria</taxon>
        <taxon>Bacillati</taxon>
        <taxon>Actinomycetota</taxon>
        <taxon>Actinomycetes</taxon>
        <taxon>Kitasatosporales</taxon>
        <taxon>Streptomycetaceae</taxon>
        <taxon>Kitasatospora</taxon>
    </lineage>
</organism>
<reference evidence="1" key="1">
    <citation type="journal article" date="2014" name="Int. J. Syst. Evol. Microbiol.">
        <title>Complete genome sequence of Corynebacterium casei LMG S-19264T (=DSM 44701T), isolated from a smear-ripened cheese.</title>
        <authorList>
            <consortium name="US DOE Joint Genome Institute (JGI-PGF)"/>
            <person name="Walter F."/>
            <person name="Albersmeier A."/>
            <person name="Kalinowski J."/>
            <person name="Ruckert C."/>
        </authorList>
    </citation>
    <scope>NUCLEOTIDE SEQUENCE</scope>
    <source>
        <strain evidence="1">JCM 4434</strain>
    </source>
</reference>
<evidence type="ECO:0000313" key="2">
    <source>
        <dbReference type="Proteomes" id="UP000610124"/>
    </source>
</evidence>
<dbReference type="Proteomes" id="UP000610124">
    <property type="component" value="Unassembled WGS sequence"/>
</dbReference>
<dbReference type="AlphaFoldDB" id="A0A8H9HV00"/>
<name>A0A8H9HV00_KITAU</name>
<comment type="caution">
    <text evidence="1">The sequence shown here is derived from an EMBL/GenBank/DDBJ whole genome shotgun (WGS) entry which is preliminary data.</text>
</comment>
<proteinExistence type="predicted"/>
<dbReference type="EMBL" id="BMUB01000010">
    <property type="protein sequence ID" value="GGU87503.1"/>
    <property type="molecule type" value="Genomic_DNA"/>
</dbReference>
<reference evidence="1" key="2">
    <citation type="submission" date="2020-09" db="EMBL/GenBank/DDBJ databases">
        <authorList>
            <person name="Sun Q."/>
            <person name="Ohkuma M."/>
        </authorList>
    </citation>
    <scope>NUCLEOTIDE SEQUENCE</scope>
    <source>
        <strain evidence="1">JCM 4434</strain>
    </source>
</reference>